<dbReference type="SMART" id="SM00260">
    <property type="entry name" value="CheW"/>
    <property type="match status" value="1"/>
</dbReference>
<evidence type="ECO:0000259" key="4">
    <source>
        <dbReference type="PROSITE" id="PS50851"/>
    </source>
</evidence>
<dbReference type="InterPro" id="IPR036061">
    <property type="entry name" value="CheW-like_dom_sf"/>
</dbReference>
<dbReference type="EMBL" id="VIKR01000002">
    <property type="protein sequence ID" value="TQV75338.1"/>
    <property type="molecule type" value="Genomic_DNA"/>
</dbReference>
<dbReference type="Gene3D" id="2.40.50.180">
    <property type="entry name" value="CheA-289, Domain 4"/>
    <property type="match status" value="1"/>
</dbReference>
<dbReference type="Proteomes" id="UP000317839">
    <property type="component" value="Unassembled WGS sequence"/>
</dbReference>
<dbReference type="PANTHER" id="PTHR22617:SF45">
    <property type="entry name" value="CHEMOTAXIS PROTEIN CHEW"/>
    <property type="match status" value="1"/>
</dbReference>
<dbReference type="OrthoDB" id="9790406at2"/>
<dbReference type="AlphaFoldDB" id="A0A545TDN8"/>
<dbReference type="PANTHER" id="PTHR22617">
    <property type="entry name" value="CHEMOTAXIS SENSOR HISTIDINE KINASE-RELATED"/>
    <property type="match status" value="1"/>
</dbReference>
<dbReference type="InterPro" id="IPR039315">
    <property type="entry name" value="CheW"/>
</dbReference>
<evidence type="ECO:0000256" key="2">
    <source>
        <dbReference type="ARBA" id="ARBA00021483"/>
    </source>
</evidence>
<dbReference type="GO" id="GO:0006935">
    <property type="term" value="P:chemotaxis"/>
    <property type="evidence" value="ECO:0007669"/>
    <property type="project" value="InterPro"/>
</dbReference>
<accession>A0A545TDN8</accession>
<dbReference type="Pfam" id="PF01584">
    <property type="entry name" value="CheW"/>
    <property type="match status" value="1"/>
</dbReference>
<dbReference type="Gene3D" id="2.30.30.40">
    <property type="entry name" value="SH3 Domains"/>
    <property type="match status" value="1"/>
</dbReference>
<evidence type="ECO:0000256" key="3">
    <source>
        <dbReference type="ARBA" id="ARBA00022490"/>
    </source>
</evidence>
<comment type="caution">
    <text evidence="5">The sequence shown here is derived from an EMBL/GenBank/DDBJ whole genome shotgun (WGS) entry which is preliminary data.</text>
</comment>
<keyword evidence="3" id="KW-0963">Cytoplasm</keyword>
<dbReference type="SUPFAM" id="SSF50341">
    <property type="entry name" value="CheW-like"/>
    <property type="match status" value="1"/>
</dbReference>
<name>A0A545TDN8_9GAMM</name>
<dbReference type="GO" id="GO:0007165">
    <property type="term" value="P:signal transduction"/>
    <property type="evidence" value="ECO:0007669"/>
    <property type="project" value="InterPro"/>
</dbReference>
<dbReference type="InterPro" id="IPR002545">
    <property type="entry name" value="CheW-lke_dom"/>
</dbReference>
<dbReference type="GO" id="GO:0005829">
    <property type="term" value="C:cytosol"/>
    <property type="evidence" value="ECO:0007669"/>
    <property type="project" value="TreeGrafter"/>
</dbReference>
<gene>
    <name evidence="5" type="ORF">FLL45_10420</name>
</gene>
<sequence>MTSEIIQLIQEQEPQIIEDDIFADEDSSQYLSFVVGEEEFSVNILKVQEIRAWEHTTFLPNSPSYIKGVLNLRGTIVPVMDLRIRFGFKNPEYKPTTAVIILKTVDAERERLMGCIVDAVSDVINVAENDISEKPDFGSSIDSEFIDGIMTVNNSPVTLLNLDALLNLELIAHPFTAQKVSNG</sequence>
<comment type="subcellular location">
    <subcellularLocation>
        <location evidence="1">Cytoplasm</location>
    </subcellularLocation>
</comment>
<keyword evidence="6" id="KW-1185">Reference proteome</keyword>
<dbReference type="RefSeq" id="WP_142942258.1">
    <property type="nucleotide sequence ID" value="NZ_VIKR01000002.1"/>
</dbReference>
<reference evidence="5 6" key="1">
    <citation type="submission" date="2019-06" db="EMBL/GenBank/DDBJ databases">
        <title>Draft genome of Aliikangiella marina GYP-15.</title>
        <authorList>
            <person name="Wang G."/>
        </authorList>
    </citation>
    <scope>NUCLEOTIDE SEQUENCE [LARGE SCALE GENOMIC DNA]</scope>
    <source>
        <strain evidence="5 6">GYP-15</strain>
    </source>
</reference>
<protein>
    <recommendedName>
        <fullName evidence="2">Chemotaxis protein CheW</fullName>
    </recommendedName>
</protein>
<evidence type="ECO:0000313" key="5">
    <source>
        <dbReference type="EMBL" id="TQV75338.1"/>
    </source>
</evidence>
<evidence type="ECO:0000256" key="1">
    <source>
        <dbReference type="ARBA" id="ARBA00004496"/>
    </source>
</evidence>
<evidence type="ECO:0000313" key="6">
    <source>
        <dbReference type="Proteomes" id="UP000317839"/>
    </source>
</evidence>
<dbReference type="PROSITE" id="PS50851">
    <property type="entry name" value="CHEW"/>
    <property type="match status" value="1"/>
</dbReference>
<proteinExistence type="predicted"/>
<organism evidence="5 6">
    <name type="scientific">Aliikangiella marina</name>
    <dbReference type="NCBI Taxonomy" id="1712262"/>
    <lineage>
        <taxon>Bacteria</taxon>
        <taxon>Pseudomonadati</taxon>
        <taxon>Pseudomonadota</taxon>
        <taxon>Gammaproteobacteria</taxon>
        <taxon>Oceanospirillales</taxon>
        <taxon>Pleioneaceae</taxon>
        <taxon>Aliikangiella</taxon>
    </lineage>
</organism>
<feature type="domain" description="CheW-like" evidence="4">
    <location>
        <begin position="27"/>
        <end position="171"/>
    </location>
</feature>